<dbReference type="EMBL" id="OB660164">
    <property type="protein sequence ID" value="CAD7223189.1"/>
    <property type="molecule type" value="Genomic_DNA"/>
</dbReference>
<comment type="function">
    <text evidence="4">Involved in nonsense-mediated decay (NMD) of mRNAs containing premature stop codons.</text>
</comment>
<dbReference type="InterPro" id="IPR019354">
    <property type="entry name" value="SMG8-like"/>
</dbReference>
<name>A0A7R8ZK75_9CRUS</name>
<dbReference type="GO" id="GO:0000184">
    <property type="term" value="P:nuclear-transcribed mRNA catabolic process, nonsense-mediated decay"/>
    <property type="evidence" value="ECO:0007669"/>
    <property type="project" value="UniProtKB-UniRule"/>
</dbReference>
<dbReference type="PANTHER" id="PTHR13091">
    <property type="entry name" value="AMPLIFIED IN BREAST CANCER 2-RELATED"/>
    <property type="match status" value="1"/>
</dbReference>
<dbReference type="AlphaFoldDB" id="A0A7R8ZK75"/>
<comment type="similarity">
    <text evidence="1 4">Belongs to the SMG8 family.</text>
</comment>
<feature type="region of interest" description="Disordered" evidence="5">
    <location>
        <begin position="754"/>
        <end position="828"/>
    </location>
</feature>
<evidence type="ECO:0000256" key="2">
    <source>
        <dbReference type="ARBA" id="ARBA00023161"/>
    </source>
</evidence>
<proteinExistence type="inferred from homology"/>
<feature type="compositionally biased region" description="Basic and acidic residues" evidence="5">
    <location>
        <begin position="611"/>
        <end position="622"/>
    </location>
</feature>
<dbReference type="Pfam" id="PF10220">
    <property type="entry name" value="Smg8_Smg9"/>
    <property type="match status" value="3"/>
</dbReference>
<feature type="compositionally biased region" description="Basic and acidic residues" evidence="5">
    <location>
        <begin position="773"/>
        <end position="784"/>
    </location>
</feature>
<reference evidence="6" key="1">
    <citation type="submission" date="2020-11" db="EMBL/GenBank/DDBJ databases">
        <authorList>
            <person name="Tran Van P."/>
        </authorList>
    </citation>
    <scope>NUCLEOTIDE SEQUENCE</scope>
</reference>
<keyword evidence="2 4" id="KW-0866">Nonsense-mediated mRNA decay</keyword>
<sequence length="873" mass="96891">MFSPKEENIWKKLSSSSTKTKVVVVGFLGGSSSFSRDLNLNALFGREASSFARLPVSVLIQLIGRSQLTSCNKEFHELEREVECYYDEGESVVYVCTSETSLEAASRDQPDLSPLAAWESLELRKKLLLFIICHIIVWIQPNSSFDLSCLETLRVLEKARHRFQSSVISLLRGTSGVSDAWCKYGRFCCPRVIFYFPNLDLSYDLEAIGKQKLQNAMEDKIYRVLRRDRHITNIAMNSLFALPADKHFVALPSTYLPPPPVDFMEYILERCHESVQSAVGFTSSSNGMPHPYDCQLTEFTPKIQFYLEGFLLQVLRRDRHITNIAMNSLFALPADKHFVALPSTYLPPPPVDFMEYILERCHESVQSAVGFTSSSNGMPHPYDCQLTEFTPKNCGSTTPFELVPLLFEEMETARTTGFDDNFGRTPVTATFEALATLQASCEVAKNFSEKKCRKAVPLAKAAYAESLPASYGRDHHERRMGLAAKVFYTHARGPSLPAYWNRLMEQCEAIWNDGHRLCEAKSLRGHECTEPRHRTTAEATQDKQAGVAKETSTLSGEEKVGLGATSDEMKQPKQRPGGISKEQPITIASEESTPLPEKKATPTQLAAGEGKGGRGAESRAEEAPEEEEEDERVHLRLMTDAKAGLSQPEGAIPSQLGTNAEVGPKEADGVRSREEEDEGEDETQQQTETPPDVFDENKAEGKPTGGSTPLEDAPPMPLRTKRLISRTEYLSGMLHSRTPEGVAVKHADIWEGAGLSQPEGAIPSQLGTNAEVGPKEADGVRSREEEDEGEDETQQQTETPPDVFDENKAEGKPTGGSTPLEDAPPMPLRTKRLISRTEYLSGMLHSRTPEGVLPRFQHWSLLKMGPPNHFVSA</sequence>
<feature type="compositionally biased region" description="Basic and acidic residues" evidence="5">
    <location>
        <begin position="526"/>
        <end position="536"/>
    </location>
</feature>
<evidence type="ECO:0000256" key="1">
    <source>
        <dbReference type="ARBA" id="ARBA00006443"/>
    </source>
</evidence>
<feature type="region of interest" description="Disordered" evidence="5">
    <location>
        <begin position="526"/>
        <end position="720"/>
    </location>
</feature>
<organism evidence="6">
    <name type="scientific">Cyprideis torosa</name>
    <dbReference type="NCBI Taxonomy" id="163714"/>
    <lineage>
        <taxon>Eukaryota</taxon>
        <taxon>Metazoa</taxon>
        <taxon>Ecdysozoa</taxon>
        <taxon>Arthropoda</taxon>
        <taxon>Crustacea</taxon>
        <taxon>Oligostraca</taxon>
        <taxon>Ostracoda</taxon>
        <taxon>Podocopa</taxon>
        <taxon>Podocopida</taxon>
        <taxon>Cytherocopina</taxon>
        <taxon>Cytheroidea</taxon>
        <taxon>Cytherideidae</taxon>
        <taxon>Cyprideis</taxon>
    </lineage>
</organism>
<dbReference type="PANTHER" id="PTHR13091:SF0">
    <property type="entry name" value="NONSENSE-MEDIATED MRNA DECAY FACTOR SMG8"/>
    <property type="match status" value="1"/>
</dbReference>
<evidence type="ECO:0000256" key="5">
    <source>
        <dbReference type="SAM" id="MobiDB-lite"/>
    </source>
</evidence>
<evidence type="ECO:0000313" key="6">
    <source>
        <dbReference type="EMBL" id="CAD7223189.1"/>
    </source>
</evidence>
<feature type="compositionally biased region" description="Basic and acidic residues" evidence="5">
    <location>
        <begin position="663"/>
        <end position="674"/>
    </location>
</feature>
<gene>
    <name evidence="6" type="ORF">CTOB1V02_LOCUS1180</name>
</gene>
<dbReference type="OrthoDB" id="63589at2759"/>
<accession>A0A7R8ZK75</accession>
<protein>
    <recommendedName>
        <fullName evidence="3 4">Nonsense-mediated mRNA decay factor SMG8</fullName>
    </recommendedName>
</protein>
<evidence type="ECO:0000256" key="4">
    <source>
        <dbReference type="RuleBase" id="RU367133"/>
    </source>
</evidence>
<evidence type="ECO:0000256" key="3">
    <source>
        <dbReference type="ARBA" id="ARBA00029509"/>
    </source>
</evidence>